<evidence type="ECO:0000256" key="3">
    <source>
        <dbReference type="SAM" id="Phobius"/>
    </source>
</evidence>
<feature type="transmembrane region" description="Helical" evidence="3">
    <location>
        <begin position="238"/>
        <end position="261"/>
    </location>
</feature>
<dbReference type="Pfam" id="PF03816">
    <property type="entry name" value="LytR_cpsA_psr"/>
    <property type="match status" value="1"/>
</dbReference>
<evidence type="ECO:0000313" key="5">
    <source>
        <dbReference type="EMBL" id="SOY30247.1"/>
    </source>
</evidence>
<dbReference type="OrthoDB" id="27330at2"/>
<keyword evidence="6" id="KW-1185">Reference proteome</keyword>
<keyword evidence="3" id="KW-0812">Transmembrane</keyword>
<evidence type="ECO:0000256" key="2">
    <source>
        <dbReference type="SAM" id="MobiDB-lite"/>
    </source>
</evidence>
<feature type="domain" description="Cell envelope-related transcriptional attenuator" evidence="4">
    <location>
        <begin position="300"/>
        <end position="459"/>
    </location>
</feature>
<evidence type="ECO:0000256" key="1">
    <source>
        <dbReference type="ARBA" id="ARBA00006068"/>
    </source>
</evidence>
<proteinExistence type="inferred from homology"/>
<comment type="similarity">
    <text evidence="1">Belongs to the LytR/CpsA/Psr (LCP) family.</text>
</comment>
<keyword evidence="3" id="KW-1133">Transmembrane helix</keyword>
<evidence type="ECO:0000313" key="6">
    <source>
        <dbReference type="Proteomes" id="UP000236311"/>
    </source>
</evidence>
<dbReference type="PANTHER" id="PTHR33392:SF6">
    <property type="entry name" value="POLYISOPRENYL-TEICHOIC ACID--PEPTIDOGLYCAN TEICHOIC ACID TRANSFERASE TAGU"/>
    <property type="match status" value="1"/>
</dbReference>
<feature type="compositionally biased region" description="Basic and acidic residues" evidence="2">
    <location>
        <begin position="74"/>
        <end position="97"/>
    </location>
</feature>
<dbReference type="RefSeq" id="WP_103240302.1">
    <property type="nucleotide sequence ID" value="NZ_JANJZD010000013.1"/>
</dbReference>
<reference evidence="5 6" key="1">
    <citation type="submission" date="2018-01" db="EMBL/GenBank/DDBJ databases">
        <authorList>
            <person name="Gaut B.S."/>
            <person name="Morton B.R."/>
            <person name="Clegg M.T."/>
            <person name="Duvall M.R."/>
        </authorList>
    </citation>
    <scope>NUCLEOTIDE SEQUENCE [LARGE SCALE GENOMIC DNA]</scope>
    <source>
        <strain evidence="5">GP69</strain>
    </source>
</reference>
<dbReference type="AlphaFoldDB" id="A0A2K4ZID7"/>
<dbReference type="PANTHER" id="PTHR33392">
    <property type="entry name" value="POLYISOPRENYL-TEICHOIC ACID--PEPTIDOGLYCAN TEICHOIC ACID TRANSFERASE TAGU"/>
    <property type="match status" value="1"/>
</dbReference>
<feature type="region of interest" description="Disordered" evidence="2">
    <location>
        <begin position="23"/>
        <end position="137"/>
    </location>
</feature>
<dbReference type="NCBIfam" id="TIGR00350">
    <property type="entry name" value="lytR_cpsA_psr"/>
    <property type="match status" value="1"/>
</dbReference>
<feature type="compositionally biased region" description="Basic and acidic residues" evidence="2">
    <location>
        <begin position="202"/>
        <end position="215"/>
    </location>
</feature>
<dbReference type="InterPro" id="IPR004474">
    <property type="entry name" value="LytR_CpsA_psr"/>
</dbReference>
<sequence length="542" mass="61641">MSNKSNNEMEQIQQGLEAFLEKELDIIGTTQHGRRKERPEEGQKRGNVQGDGQVYRRQMQRNERPVDGNQSRQDVYRDHGNREPREADWDYGDREPQEAGWDYGDSEPREADWDYRDREPQEAGWDYGDSEPQEADWDYGNRESQEADWDYGDSEPQDEDWDCEQLIHHRKGHTHTGQISGSHAGVRRNQGQNGTGRKKKRPEVQRQVPREDVQMAKKVSKSSKAQKKKKKKFRLAKFLAVVAVLAALLGVGLYQIVGVVYGKMNYREIASFSEKPMQEDGVVNILLIGNDSRENGADGRSDAMILLSVSSKTKTIYLTSLLRDMYVEIPGHDDNRLNAAYSFGGAELLMETVEKNFDIPVNRYVLVNFEGFANLIDTVGGIELELTSEEIEYVNGYLVEYNMLTNRPQGTDNMDTSVSGLVHLNGPQALAYSRNRYLGTDFGRTDRQRKVLTAVIKKVPSVMLTNAGELMDGLLPNLTTNLTQYECFRLSLMAGKLLTYDIVSDSIPQPGTYSNATIRKMAVLEVDFDTNIRYLKEKIYGE</sequence>
<protein>
    <submittedName>
        <fullName evidence="5">Biofilm regulatory protein A</fullName>
    </submittedName>
</protein>
<feature type="compositionally biased region" description="Basic and acidic residues" evidence="2">
    <location>
        <begin position="106"/>
        <end position="121"/>
    </location>
</feature>
<gene>
    <name evidence="5" type="primary">brpA_2</name>
    <name evidence="5" type="ORF">AMURIS_02972</name>
</gene>
<dbReference type="Proteomes" id="UP000236311">
    <property type="component" value="Unassembled WGS sequence"/>
</dbReference>
<name>A0A2K4ZID7_9FIRM</name>
<accession>A0A2K4ZID7</accession>
<feature type="compositionally biased region" description="Acidic residues" evidence="2">
    <location>
        <begin position="128"/>
        <end position="137"/>
    </location>
</feature>
<feature type="region of interest" description="Disordered" evidence="2">
    <location>
        <begin position="171"/>
        <end position="226"/>
    </location>
</feature>
<organism evidence="5 6">
    <name type="scientific">Acetatifactor muris</name>
    <dbReference type="NCBI Taxonomy" id="879566"/>
    <lineage>
        <taxon>Bacteria</taxon>
        <taxon>Bacillati</taxon>
        <taxon>Bacillota</taxon>
        <taxon>Clostridia</taxon>
        <taxon>Lachnospirales</taxon>
        <taxon>Lachnospiraceae</taxon>
        <taxon>Acetatifactor</taxon>
    </lineage>
</organism>
<keyword evidence="3" id="KW-0472">Membrane</keyword>
<dbReference type="Gene3D" id="3.40.630.190">
    <property type="entry name" value="LCP protein"/>
    <property type="match status" value="1"/>
</dbReference>
<dbReference type="InterPro" id="IPR050922">
    <property type="entry name" value="LytR/CpsA/Psr_CW_biosynth"/>
</dbReference>
<dbReference type="EMBL" id="OFSM01000014">
    <property type="protein sequence ID" value="SOY30247.1"/>
    <property type="molecule type" value="Genomic_DNA"/>
</dbReference>
<evidence type="ECO:0000259" key="4">
    <source>
        <dbReference type="Pfam" id="PF03816"/>
    </source>
</evidence>